<sequence>MQQLSSGSSILTVRLRNDSPFEMINWHLALTAVFCSDHLRIPLLFRTQLFKCFHLSSNREPCAFRLALEPLSEAALLQWITGMSVEKSDCVNYAIVDDDSISYPLTIQIKKRGLSYDVLLKMKNDKLANALINELKLRILVCSK</sequence>
<evidence type="ECO:0000313" key="3">
    <source>
        <dbReference type="WBParaSite" id="GPUH_0002128501-mRNA-1"/>
    </source>
</evidence>
<evidence type="ECO:0000313" key="1">
    <source>
        <dbReference type="EMBL" id="VDN37869.1"/>
    </source>
</evidence>
<dbReference type="Proteomes" id="UP000271098">
    <property type="component" value="Unassembled WGS sequence"/>
</dbReference>
<accession>A0A183EJW9</accession>
<reference evidence="3" key="1">
    <citation type="submission" date="2016-06" db="UniProtKB">
        <authorList>
            <consortium name="WormBaseParasite"/>
        </authorList>
    </citation>
    <scope>IDENTIFICATION</scope>
</reference>
<dbReference type="EMBL" id="UYRT01092174">
    <property type="protein sequence ID" value="VDN37869.1"/>
    <property type="molecule type" value="Genomic_DNA"/>
</dbReference>
<dbReference type="OrthoDB" id="10248812at2759"/>
<dbReference type="WBParaSite" id="GPUH_0002128501-mRNA-1">
    <property type="protein sequence ID" value="GPUH_0002128501-mRNA-1"/>
    <property type="gene ID" value="GPUH_0002128501"/>
</dbReference>
<reference evidence="1 2" key="2">
    <citation type="submission" date="2018-11" db="EMBL/GenBank/DDBJ databases">
        <authorList>
            <consortium name="Pathogen Informatics"/>
        </authorList>
    </citation>
    <scope>NUCLEOTIDE SEQUENCE [LARGE SCALE GENOMIC DNA]</scope>
</reference>
<proteinExistence type="predicted"/>
<name>A0A183EJW9_9BILA</name>
<protein>
    <submittedName>
        <fullName evidence="3">COMM domain-containing protein</fullName>
    </submittedName>
</protein>
<keyword evidence="2" id="KW-1185">Reference proteome</keyword>
<gene>
    <name evidence="1" type="ORF">GPUH_LOCUS21260</name>
</gene>
<organism evidence="3">
    <name type="scientific">Gongylonema pulchrum</name>
    <dbReference type="NCBI Taxonomy" id="637853"/>
    <lineage>
        <taxon>Eukaryota</taxon>
        <taxon>Metazoa</taxon>
        <taxon>Ecdysozoa</taxon>
        <taxon>Nematoda</taxon>
        <taxon>Chromadorea</taxon>
        <taxon>Rhabditida</taxon>
        <taxon>Spirurina</taxon>
        <taxon>Spiruromorpha</taxon>
        <taxon>Spiruroidea</taxon>
        <taxon>Gongylonematidae</taxon>
        <taxon>Gongylonema</taxon>
    </lineage>
</organism>
<dbReference type="AlphaFoldDB" id="A0A183EJW9"/>
<evidence type="ECO:0000313" key="2">
    <source>
        <dbReference type="Proteomes" id="UP000271098"/>
    </source>
</evidence>